<name>H8Z3Q8_9GAMM</name>
<dbReference type="EMBL" id="JH603170">
    <property type="protein sequence ID" value="EIC20047.1"/>
    <property type="molecule type" value="Genomic_DNA"/>
</dbReference>
<reference evidence="2" key="1">
    <citation type="submission" date="2011-06" db="EMBL/GenBank/DDBJ databases">
        <authorList>
            <consortium name="US DOE Joint Genome Institute (JGI-PGF)"/>
            <person name="Lucas S."/>
            <person name="Han J."/>
            <person name="Lapidus A."/>
            <person name="Cheng J.-F."/>
            <person name="Goodwin L."/>
            <person name="Pitluck S."/>
            <person name="Peters L."/>
            <person name="Land M.L."/>
            <person name="Hauser L."/>
            <person name="Vogl K."/>
            <person name="Liu Z."/>
            <person name="Overmann J."/>
            <person name="Frigaard N.-U."/>
            <person name="Bryant D.A."/>
            <person name="Woyke T.J."/>
        </authorList>
    </citation>
    <scope>NUCLEOTIDE SEQUENCE [LARGE SCALE GENOMIC DNA]</scope>
    <source>
        <strain evidence="2">970</strain>
    </source>
</reference>
<organism evidence="1 2">
    <name type="scientific">Thiorhodovibrio frisius</name>
    <dbReference type="NCBI Taxonomy" id="631362"/>
    <lineage>
        <taxon>Bacteria</taxon>
        <taxon>Pseudomonadati</taxon>
        <taxon>Pseudomonadota</taxon>
        <taxon>Gammaproteobacteria</taxon>
        <taxon>Chromatiales</taxon>
        <taxon>Chromatiaceae</taxon>
        <taxon>Thiorhodovibrio</taxon>
    </lineage>
</organism>
<evidence type="ECO:0000313" key="2">
    <source>
        <dbReference type="Proteomes" id="UP000002964"/>
    </source>
</evidence>
<proteinExistence type="predicted"/>
<dbReference type="AlphaFoldDB" id="H8Z3Q8"/>
<sequence length="51" mass="5597">SSASLTPYWVLSLTGTVVDNWYLWAVKHGVAPSYPSELTIDNPYLTQGVAQ</sequence>
<dbReference type="STRING" id="631362.Thi970DRAFT_03659"/>
<reference evidence="1 2" key="2">
    <citation type="submission" date="2011-11" db="EMBL/GenBank/DDBJ databases">
        <authorList>
            <consortium name="US DOE Joint Genome Institute"/>
            <person name="Lucas S."/>
            <person name="Han J."/>
            <person name="Lapidus A."/>
            <person name="Cheng J.-F."/>
            <person name="Goodwin L."/>
            <person name="Pitluck S."/>
            <person name="Peters L."/>
            <person name="Ovchinnikova G."/>
            <person name="Zhang X."/>
            <person name="Detter J.C."/>
            <person name="Han C."/>
            <person name="Tapia R."/>
            <person name="Land M."/>
            <person name="Hauser L."/>
            <person name="Kyrpides N."/>
            <person name="Ivanova N."/>
            <person name="Pagani I."/>
            <person name="Vogl K."/>
            <person name="Liu Z."/>
            <person name="Overmann J."/>
            <person name="Frigaard N.-U."/>
            <person name="Bryant D."/>
            <person name="Woyke T."/>
        </authorList>
    </citation>
    <scope>NUCLEOTIDE SEQUENCE [LARGE SCALE GENOMIC DNA]</scope>
    <source>
        <strain evidence="1 2">970</strain>
    </source>
</reference>
<feature type="non-terminal residue" evidence="1">
    <location>
        <position position="1"/>
    </location>
</feature>
<protein>
    <submittedName>
        <fullName evidence="1">Uncharacterized protein</fullName>
    </submittedName>
</protein>
<dbReference type="Proteomes" id="UP000002964">
    <property type="component" value="Unassembled WGS sequence"/>
</dbReference>
<keyword evidence="2" id="KW-1185">Reference proteome</keyword>
<accession>H8Z3Q8</accession>
<evidence type="ECO:0000313" key="1">
    <source>
        <dbReference type="EMBL" id="EIC20047.1"/>
    </source>
</evidence>
<dbReference type="HOGENOM" id="CLU_3092446_0_0_6"/>
<gene>
    <name evidence="1" type="ORF">Thi970DRAFT_03659</name>
</gene>